<dbReference type="AlphaFoldDB" id="A0A934UQ69"/>
<organism evidence="1 2">
    <name type="scientific">Ramlibacter algicola</name>
    <dbReference type="NCBI Taxonomy" id="2795217"/>
    <lineage>
        <taxon>Bacteria</taxon>
        <taxon>Pseudomonadati</taxon>
        <taxon>Pseudomonadota</taxon>
        <taxon>Betaproteobacteria</taxon>
        <taxon>Burkholderiales</taxon>
        <taxon>Comamonadaceae</taxon>
        <taxon>Ramlibacter</taxon>
    </lineage>
</organism>
<dbReference type="Proteomes" id="UP000617041">
    <property type="component" value="Unassembled WGS sequence"/>
</dbReference>
<evidence type="ECO:0000313" key="2">
    <source>
        <dbReference type="Proteomes" id="UP000617041"/>
    </source>
</evidence>
<dbReference type="RefSeq" id="WP_200786167.1">
    <property type="nucleotide sequence ID" value="NZ_JAEDAO010000001.1"/>
</dbReference>
<gene>
    <name evidence="1" type="ORF">I8E28_01950</name>
</gene>
<dbReference type="Gene3D" id="3.40.50.720">
    <property type="entry name" value="NAD(P)-binding Rossmann-like Domain"/>
    <property type="match status" value="1"/>
</dbReference>
<reference evidence="1" key="1">
    <citation type="submission" date="2020-12" db="EMBL/GenBank/DDBJ databases">
        <title>Ramlibacter sp. nov., isolated from a freshwater alga, Cryptomonas.</title>
        <authorList>
            <person name="Kim H.M."/>
            <person name="Jeon C.O."/>
        </authorList>
    </citation>
    <scope>NUCLEOTIDE SEQUENCE</scope>
    <source>
        <strain evidence="1">CrO1</strain>
    </source>
</reference>
<comment type="caution">
    <text evidence="1">The sequence shown here is derived from an EMBL/GenBank/DDBJ whole genome shotgun (WGS) entry which is preliminary data.</text>
</comment>
<keyword evidence="2" id="KW-1185">Reference proteome</keyword>
<dbReference type="EMBL" id="JAEDAO010000001">
    <property type="protein sequence ID" value="MBK0391343.1"/>
    <property type="molecule type" value="Genomic_DNA"/>
</dbReference>
<accession>A0A934UQ69</accession>
<proteinExistence type="predicted"/>
<name>A0A934UQ69_9BURK</name>
<evidence type="ECO:0008006" key="3">
    <source>
        <dbReference type="Google" id="ProtNLM"/>
    </source>
</evidence>
<protein>
    <recommendedName>
        <fullName evidence="3">Ketopantoate reductase</fullName>
    </recommendedName>
</protein>
<sequence length="356" mass="39105">MATRILILGASYGSLLATKLLMAGHRVTLVCTRSTADLINGEGTVVRFPRKDKPAVSIASRSLPGSLDACTPDQADPARYDLVVLGMQESQYGQDGVRQLMARIAKARVPALAIMNMPPLPYLFRLPGVNVESLQACFTEPAVWSGFDPKLVSLASPDPQAFRPADEPKNVLQVGLPTNFKAARFGTEAATQLLRRLERDIEQARFEGEEIPVKLKVHDSVFVPLAKWPMLMTGNYRCIEDDGMVPIQQAVHGDLERSREIYQWVGNLCMRLGAQPEDLVPFEKYANAAASLKKPSSAARALFGGAEHIERVDSLVQRLAQQFGLRHAAIDQTVRLVDARLARNRAGQPQEELEAA</sequence>
<evidence type="ECO:0000313" key="1">
    <source>
        <dbReference type="EMBL" id="MBK0391343.1"/>
    </source>
</evidence>